<dbReference type="EMBL" id="JAHLJV010000076">
    <property type="protein sequence ID" value="KAK1574394.1"/>
    <property type="molecule type" value="Genomic_DNA"/>
</dbReference>
<comment type="caution">
    <text evidence="2">The sequence shown here is derived from an EMBL/GenBank/DDBJ whole genome shotgun (WGS) entry which is preliminary data.</text>
</comment>
<protein>
    <submittedName>
        <fullName evidence="2">Uncharacterized protein</fullName>
    </submittedName>
</protein>
<feature type="transmembrane region" description="Helical" evidence="1">
    <location>
        <begin position="6"/>
        <end position="28"/>
    </location>
</feature>
<keyword evidence="3" id="KW-1185">Reference proteome</keyword>
<keyword evidence="1" id="KW-0812">Transmembrane</keyword>
<evidence type="ECO:0000256" key="1">
    <source>
        <dbReference type="SAM" id="Phobius"/>
    </source>
</evidence>
<name>A0AAD8V1K0_9PEZI</name>
<accession>A0AAD8V1K0</accession>
<gene>
    <name evidence="2" type="ORF">LY79DRAFT_566130</name>
</gene>
<dbReference type="RefSeq" id="XP_060409921.1">
    <property type="nucleotide sequence ID" value="XM_060558792.1"/>
</dbReference>
<organism evidence="2 3">
    <name type="scientific">Colletotrichum navitas</name>
    <dbReference type="NCBI Taxonomy" id="681940"/>
    <lineage>
        <taxon>Eukaryota</taxon>
        <taxon>Fungi</taxon>
        <taxon>Dikarya</taxon>
        <taxon>Ascomycota</taxon>
        <taxon>Pezizomycotina</taxon>
        <taxon>Sordariomycetes</taxon>
        <taxon>Hypocreomycetidae</taxon>
        <taxon>Glomerellales</taxon>
        <taxon>Glomerellaceae</taxon>
        <taxon>Colletotrichum</taxon>
        <taxon>Colletotrichum graminicola species complex</taxon>
    </lineage>
</organism>
<keyword evidence="1" id="KW-0472">Membrane</keyword>
<sequence length="151" mass="17372">MRPRPAHFYFIFILWFPVVVCSVGRRICMHLPWIERRLNSRRRCSSRMPSETARRVDETWTERGDVCIVRSMCVCICVCGSESLFLAWLCFQREVEREEGGGPGIGGACPTRGCVCVCWWILWAGRGWLRDEGACPSRASSFRSVKAGRYE</sequence>
<reference evidence="2" key="1">
    <citation type="submission" date="2021-06" db="EMBL/GenBank/DDBJ databases">
        <title>Comparative genomics, transcriptomics and evolutionary studies reveal genomic signatures of adaptation to plant cell wall in hemibiotrophic fungi.</title>
        <authorList>
            <consortium name="DOE Joint Genome Institute"/>
            <person name="Baroncelli R."/>
            <person name="Diaz J.F."/>
            <person name="Benocci T."/>
            <person name="Peng M."/>
            <person name="Battaglia E."/>
            <person name="Haridas S."/>
            <person name="Andreopoulos W."/>
            <person name="Labutti K."/>
            <person name="Pangilinan J."/>
            <person name="Floch G.L."/>
            <person name="Makela M.R."/>
            <person name="Henrissat B."/>
            <person name="Grigoriev I.V."/>
            <person name="Crouch J.A."/>
            <person name="De Vries R.P."/>
            <person name="Sukno S.A."/>
            <person name="Thon M.R."/>
        </authorList>
    </citation>
    <scope>NUCLEOTIDE SEQUENCE</scope>
    <source>
        <strain evidence="2">CBS 125086</strain>
    </source>
</reference>
<dbReference type="GeneID" id="85443032"/>
<evidence type="ECO:0000313" key="2">
    <source>
        <dbReference type="EMBL" id="KAK1574394.1"/>
    </source>
</evidence>
<dbReference type="Proteomes" id="UP001230504">
    <property type="component" value="Unassembled WGS sequence"/>
</dbReference>
<evidence type="ECO:0000313" key="3">
    <source>
        <dbReference type="Proteomes" id="UP001230504"/>
    </source>
</evidence>
<keyword evidence="1" id="KW-1133">Transmembrane helix</keyword>
<dbReference type="AlphaFoldDB" id="A0AAD8V1K0"/>
<proteinExistence type="predicted"/>